<dbReference type="PANTHER" id="PTHR30008:SF0">
    <property type="entry name" value="EXODEOXYRIBONUCLEASE 7 LARGE SUBUNIT"/>
    <property type="match status" value="1"/>
</dbReference>
<evidence type="ECO:0000313" key="9">
    <source>
        <dbReference type="EMBL" id="ANB17561.1"/>
    </source>
</evidence>
<dbReference type="GO" id="GO:0009318">
    <property type="term" value="C:exodeoxyribonuclease VII complex"/>
    <property type="evidence" value="ECO:0007669"/>
    <property type="project" value="UniProtKB-UniRule"/>
</dbReference>
<dbReference type="EC" id="3.1.11.6" evidence="5"/>
<dbReference type="PATRIC" id="fig|1300342.3.peg.1497"/>
<evidence type="ECO:0000256" key="3">
    <source>
        <dbReference type="ARBA" id="ARBA00022801"/>
    </source>
</evidence>
<sequence length="476" mass="52454">MTTVAFDTEQNDDVTGNQDIGAGEILSPTRLNRLARELIEARFASIWVEGELSNVARPSSGHLYFTLKDGGAQVRCAMFKPRSTWLPFRPADGMHVLLRGRVSLYEPRGEFQLVAEHMEEAGEGALRRAFEALKARLSAEGLFDAAGKRAVPRWPRRIGVLTSPSGAAVRDVLSVLGRRFPLVPVDILPVPVQGPEAAPAIVAMLQAAARAGRHDVLLLTRGGGSIEDLWAFNDETLARTLRASPMPVVAAIGHETDFTIAEFAADLRAPTPSAAAELLVPDRADLERALARHRLQLQRCVRLAQERRAQRLDQLWARLQAQHPRARLARARERLALLRARIVRAAQRDGERRAGRLARAAVGLRAGHPQQRLLRAAERSAGLRERLRAATGQALERRRRLLAELARTLHAVSPLATLERGYAILDQPATGGIVRSVAQVRPDDRVRARLADGLLELRVEQVRPAAVNPDRGEEQR</sequence>
<name>A0A160DU67_9GAMM</name>
<keyword evidence="1 5" id="KW-0963">Cytoplasm</keyword>
<dbReference type="InterPro" id="IPR003753">
    <property type="entry name" value="Exonuc_VII_L"/>
</dbReference>
<dbReference type="NCBIfam" id="TIGR00237">
    <property type="entry name" value="xseA"/>
    <property type="match status" value="1"/>
</dbReference>
<evidence type="ECO:0000256" key="5">
    <source>
        <dbReference type="HAMAP-Rule" id="MF_00378"/>
    </source>
</evidence>
<feature type="domain" description="OB-fold nucleic acid binding" evidence="8">
    <location>
        <begin position="30"/>
        <end position="119"/>
    </location>
</feature>
<dbReference type="GO" id="GO:0008855">
    <property type="term" value="F:exodeoxyribonuclease VII activity"/>
    <property type="evidence" value="ECO:0007669"/>
    <property type="project" value="UniProtKB-UniRule"/>
</dbReference>
<evidence type="ECO:0000259" key="8">
    <source>
        <dbReference type="Pfam" id="PF13742"/>
    </source>
</evidence>
<evidence type="ECO:0000256" key="1">
    <source>
        <dbReference type="ARBA" id="ARBA00022490"/>
    </source>
</evidence>
<keyword evidence="4 5" id="KW-0269">Exonuclease</keyword>
<dbReference type="EMBL" id="CP015249">
    <property type="protein sequence ID" value="ANB17561.1"/>
    <property type="molecule type" value="Genomic_DNA"/>
</dbReference>
<dbReference type="KEGG" id="dko:I596_1536"/>
<dbReference type="InterPro" id="IPR025824">
    <property type="entry name" value="OB-fold_nuc-bd_dom"/>
</dbReference>
<evidence type="ECO:0000259" key="7">
    <source>
        <dbReference type="Pfam" id="PF02601"/>
    </source>
</evidence>
<feature type="domain" description="Exonuclease VII large subunit C-terminal" evidence="7">
    <location>
        <begin position="142"/>
        <end position="456"/>
    </location>
</feature>
<dbReference type="PANTHER" id="PTHR30008">
    <property type="entry name" value="EXODEOXYRIBONUCLEASE 7 LARGE SUBUNIT"/>
    <property type="match status" value="1"/>
</dbReference>
<protein>
    <recommendedName>
        <fullName evidence="5">Exodeoxyribonuclease 7 large subunit</fullName>
        <ecNumber evidence="5">3.1.11.6</ecNumber>
    </recommendedName>
    <alternativeName>
        <fullName evidence="5">Exodeoxyribonuclease VII large subunit</fullName>
        <shortName evidence="5">Exonuclease VII large subunit</shortName>
    </alternativeName>
</protein>
<dbReference type="HAMAP" id="MF_00378">
    <property type="entry name" value="Exonuc_7_L"/>
    <property type="match status" value="1"/>
</dbReference>
<comment type="similarity">
    <text evidence="5 6">Belongs to the XseA family.</text>
</comment>
<accession>A0A160DU67</accession>
<evidence type="ECO:0000256" key="6">
    <source>
        <dbReference type="RuleBase" id="RU004355"/>
    </source>
</evidence>
<comment type="catalytic activity">
    <reaction evidence="5 6">
        <text>Exonucleolytic cleavage in either 5'- to 3'- or 3'- to 5'-direction to yield nucleoside 5'-phosphates.</text>
        <dbReference type="EC" id="3.1.11.6"/>
    </reaction>
</comment>
<reference evidence="9 10" key="1">
    <citation type="submission" date="2016-04" db="EMBL/GenBank/DDBJ databases">
        <title>Complete genome sequence of Dokdonella koreensis DS-123T.</title>
        <authorList>
            <person name="Kim J.F."/>
            <person name="Lee H."/>
            <person name="Kwak M.-J."/>
        </authorList>
    </citation>
    <scope>NUCLEOTIDE SEQUENCE [LARGE SCALE GENOMIC DNA]</scope>
    <source>
        <strain evidence="9 10">DS-123</strain>
    </source>
</reference>
<evidence type="ECO:0000313" key="10">
    <source>
        <dbReference type="Proteomes" id="UP000076830"/>
    </source>
</evidence>
<evidence type="ECO:0000256" key="2">
    <source>
        <dbReference type="ARBA" id="ARBA00022722"/>
    </source>
</evidence>
<dbReference type="Pfam" id="PF13742">
    <property type="entry name" value="tRNA_anti_2"/>
    <property type="match status" value="1"/>
</dbReference>
<dbReference type="GO" id="GO:0005737">
    <property type="term" value="C:cytoplasm"/>
    <property type="evidence" value="ECO:0007669"/>
    <property type="project" value="UniProtKB-SubCell"/>
</dbReference>
<dbReference type="Pfam" id="PF02601">
    <property type="entry name" value="Exonuc_VII_L"/>
    <property type="match status" value="1"/>
</dbReference>
<keyword evidence="10" id="KW-1185">Reference proteome</keyword>
<comment type="subunit">
    <text evidence="5">Heterooligomer composed of large and small subunits.</text>
</comment>
<gene>
    <name evidence="5" type="primary">xseA</name>
    <name evidence="9" type="ORF">I596_1536</name>
</gene>
<comment type="function">
    <text evidence="5">Bidirectionally degrades single-stranded DNA into large acid-insoluble oligonucleotides, which are then degraded further into small acid-soluble oligonucleotides.</text>
</comment>
<dbReference type="Proteomes" id="UP000076830">
    <property type="component" value="Chromosome"/>
</dbReference>
<dbReference type="GO" id="GO:0006308">
    <property type="term" value="P:DNA catabolic process"/>
    <property type="evidence" value="ECO:0007669"/>
    <property type="project" value="UniProtKB-UniRule"/>
</dbReference>
<dbReference type="STRING" id="1300342.I596_1536"/>
<dbReference type="InterPro" id="IPR020579">
    <property type="entry name" value="Exonuc_VII_lsu_C"/>
</dbReference>
<evidence type="ECO:0000256" key="4">
    <source>
        <dbReference type="ARBA" id="ARBA00022839"/>
    </source>
</evidence>
<keyword evidence="2 5" id="KW-0540">Nuclease</keyword>
<keyword evidence="3 5" id="KW-0378">Hydrolase</keyword>
<dbReference type="GO" id="GO:0003676">
    <property type="term" value="F:nucleic acid binding"/>
    <property type="evidence" value="ECO:0007669"/>
    <property type="project" value="InterPro"/>
</dbReference>
<organism evidence="9 10">
    <name type="scientific">Dokdonella koreensis DS-123</name>
    <dbReference type="NCBI Taxonomy" id="1300342"/>
    <lineage>
        <taxon>Bacteria</taxon>
        <taxon>Pseudomonadati</taxon>
        <taxon>Pseudomonadota</taxon>
        <taxon>Gammaproteobacteria</taxon>
        <taxon>Lysobacterales</taxon>
        <taxon>Rhodanobacteraceae</taxon>
        <taxon>Dokdonella</taxon>
    </lineage>
</organism>
<dbReference type="CDD" id="cd04489">
    <property type="entry name" value="ExoVII_LU_OBF"/>
    <property type="match status" value="1"/>
</dbReference>
<comment type="subcellular location">
    <subcellularLocation>
        <location evidence="5 6">Cytoplasm</location>
    </subcellularLocation>
</comment>
<proteinExistence type="inferred from homology"/>
<dbReference type="AlphaFoldDB" id="A0A160DU67"/>